<feature type="signal peptide" evidence="1">
    <location>
        <begin position="1"/>
        <end position="19"/>
    </location>
</feature>
<dbReference type="OrthoDB" id="1163628at2"/>
<evidence type="ECO:0000313" key="3">
    <source>
        <dbReference type="Proteomes" id="UP000324376"/>
    </source>
</evidence>
<accession>A0A5S5C983</accession>
<dbReference type="AlphaFoldDB" id="A0A5S5C983"/>
<proteinExistence type="predicted"/>
<dbReference type="Proteomes" id="UP000324376">
    <property type="component" value="Unassembled WGS sequence"/>
</dbReference>
<comment type="caution">
    <text evidence="2">The sequence shown here is derived from an EMBL/GenBank/DDBJ whole genome shotgun (WGS) entry which is preliminary data.</text>
</comment>
<sequence>MKKLITGFAFLLSVVAVNAQDAVTPTTAEQAVTQSSSDITNKSIDQDKVCYSEVSKIAFYEALISHNELNIHLKDSDRVAIKNTEEIISNSGKQTLYTDNN</sequence>
<feature type="chain" id="PRO_5024438068" evidence="1">
    <location>
        <begin position="20"/>
        <end position="101"/>
    </location>
</feature>
<reference evidence="2 3" key="1">
    <citation type="submission" date="2019-07" db="EMBL/GenBank/DDBJ databases">
        <title>Genomic Encyclopedia of Archaeal and Bacterial Type Strains, Phase II (KMG-II): from individual species to whole genera.</title>
        <authorList>
            <person name="Goeker M."/>
        </authorList>
    </citation>
    <scope>NUCLEOTIDE SEQUENCE [LARGE SCALE GENOMIC DNA]</scope>
    <source>
        <strain evidence="2 3">DSM 17527</strain>
    </source>
</reference>
<gene>
    <name evidence="2" type="ORF">BD809_102184</name>
</gene>
<keyword evidence="3" id="KW-1185">Reference proteome</keyword>
<evidence type="ECO:0000313" key="2">
    <source>
        <dbReference type="EMBL" id="TYP75971.1"/>
    </source>
</evidence>
<protein>
    <submittedName>
        <fullName evidence="2">Uncharacterized protein</fullName>
    </submittedName>
</protein>
<dbReference type="RefSeq" id="WP_148781582.1">
    <property type="nucleotide sequence ID" value="NZ_VNHU01000002.1"/>
</dbReference>
<evidence type="ECO:0000256" key="1">
    <source>
        <dbReference type="SAM" id="SignalP"/>
    </source>
</evidence>
<organism evidence="2 3">
    <name type="scientific">Aquimarina intermedia</name>
    <dbReference type="NCBI Taxonomy" id="350814"/>
    <lineage>
        <taxon>Bacteria</taxon>
        <taxon>Pseudomonadati</taxon>
        <taxon>Bacteroidota</taxon>
        <taxon>Flavobacteriia</taxon>
        <taxon>Flavobacteriales</taxon>
        <taxon>Flavobacteriaceae</taxon>
        <taxon>Aquimarina</taxon>
    </lineage>
</organism>
<keyword evidence="1" id="KW-0732">Signal</keyword>
<dbReference type="EMBL" id="VNHU01000002">
    <property type="protein sequence ID" value="TYP75971.1"/>
    <property type="molecule type" value="Genomic_DNA"/>
</dbReference>
<name>A0A5S5C983_9FLAO</name>